<dbReference type="PROSITE" id="PS51257">
    <property type="entry name" value="PROKAR_LIPOPROTEIN"/>
    <property type="match status" value="1"/>
</dbReference>
<dbReference type="KEGG" id="fse:DI487_10720"/>
<evidence type="ECO:0008006" key="3">
    <source>
        <dbReference type="Google" id="ProtNLM"/>
    </source>
</evidence>
<dbReference type="OrthoDB" id="725917at2"/>
<keyword evidence="2" id="KW-1185">Reference proteome</keyword>
<dbReference type="RefSeq" id="WP_109569641.1">
    <property type="nucleotide sequence ID" value="NZ_CP029463.1"/>
</dbReference>
<dbReference type="EMBL" id="CP029463">
    <property type="protein sequence ID" value="AWM14281.1"/>
    <property type="molecule type" value="Genomic_DNA"/>
</dbReference>
<evidence type="ECO:0000313" key="2">
    <source>
        <dbReference type="Proteomes" id="UP000245429"/>
    </source>
</evidence>
<protein>
    <recommendedName>
        <fullName evidence="3">SusD/RagB family nutrient-binding outer membrane lipoprotein</fullName>
    </recommendedName>
</protein>
<dbReference type="InterPro" id="IPR041662">
    <property type="entry name" value="SusD-like_2"/>
</dbReference>
<dbReference type="Pfam" id="PF12771">
    <property type="entry name" value="SusD-like_2"/>
    <property type="match status" value="1"/>
</dbReference>
<reference evidence="1 2" key="1">
    <citation type="submission" date="2018-05" db="EMBL/GenBank/DDBJ databases">
        <title>Flavobacterium sp. MEBiC07310.</title>
        <authorList>
            <person name="Baek K."/>
        </authorList>
    </citation>
    <scope>NUCLEOTIDE SEQUENCE [LARGE SCALE GENOMIC DNA]</scope>
    <source>
        <strain evidence="1 2">MEBiC07310</strain>
    </source>
</reference>
<dbReference type="SUPFAM" id="SSF48452">
    <property type="entry name" value="TPR-like"/>
    <property type="match status" value="1"/>
</dbReference>
<proteinExistence type="predicted"/>
<dbReference type="Gene3D" id="1.25.40.390">
    <property type="match status" value="1"/>
</dbReference>
<accession>A0A2U8QW65</accession>
<dbReference type="InterPro" id="IPR011990">
    <property type="entry name" value="TPR-like_helical_dom_sf"/>
</dbReference>
<name>A0A2U8QW65_9FLAO</name>
<gene>
    <name evidence="1" type="ORF">DI487_10720</name>
</gene>
<sequence>MRKIKYLFAGFLALSMLSCDDYLDINDDPNNIHQEDIRPDMQLPGAMVMTYRVQARSMNILGNIFMQNWYADVNNYTGVNTSDEYTLDISNNFYDDIWDGLYVGVNNFQQVINYDSQDYDNHKAVALIMKSFYMQYIVDLYGDAPYSQAFLGQELLTPAYDNDADIYRALIDNINAGIDLFYTADSNDAVLGSEDVLFQGAINKWIEFANTLKMRILLRQSELTDATTQAYIQDEFDVIATSGVFLSTDAFINPGYSDATDANMNPYNNLFYNSSGSAQTYYNYTRASAYIADFLNGDINGVTDPRGSVLYELVGSSSDIVGAVQGDFNGPSELSHIVPVMPDADSDGILMSYAESRFLLAEAYDKGYLSGDAEMAFYEGVQASFSLYGAGGFSTYYSQIDAIAGLGWNGGNHMEAIMTQKWLATNSVNPIEAYIDMTRTGYPNIPLATTALYSNRPYRLQYPLSEYVANSANVPVIPQAQLFQVGPFWKN</sequence>
<dbReference type="Proteomes" id="UP000245429">
    <property type="component" value="Chromosome"/>
</dbReference>
<evidence type="ECO:0000313" key="1">
    <source>
        <dbReference type="EMBL" id="AWM14281.1"/>
    </source>
</evidence>
<dbReference type="AlphaFoldDB" id="A0A2U8QW65"/>
<organism evidence="1 2">
    <name type="scientific">Flavobacterium sediminis</name>
    <dbReference type="NCBI Taxonomy" id="2201181"/>
    <lineage>
        <taxon>Bacteria</taxon>
        <taxon>Pseudomonadati</taxon>
        <taxon>Bacteroidota</taxon>
        <taxon>Flavobacteriia</taxon>
        <taxon>Flavobacteriales</taxon>
        <taxon>Flavobacteriaceae</taxon>
        <taxon>Flavobacterium</taxon>
    </lineage>
</organism>